<dbReference type="Pfam" id="PF00923">
    <property type="entry name" value="TAL_FSA"/>
    <property type="match status" value="1"/>
</dbReference>
<evidence type="ECO:0000256" key="1">
    <source>
        <dbReference type="ARBA" id="ARBA00023270"/>
    </source>
</evidence>
<reference evidence="3" key="1">
    <citation type="submission" date="2021-01" db="EMBL/GenBank/DDBJ databases">
        <authorList>
            <person name="Corre E."/>
            <person name="Pelletier E."/>
            <person name="Niang G."/>
            <person name="Scheremetjew M."/>
            <person name="Finn R."/>
            <person name="Kale V."/>
            <person name="Holt S."/>
            <person name="Cochrane G."/>
            <person name="Meng A."/>
            <person name="Brown T."/>
            <person name="Cohen L."/>
        </authorList>
    </citation>
    <scope>NUCLEOTIDE SEQUENCE</scope>
    <source>
        <strain evidence="3">CCMP826</strain>
    </source>
</reference>
<dbReference type="PANTHER" id="PTHR10683">
    <property type="entry name" value="TRANSALDOLASE"/>
    <property type="match status" value="1"/>
</dbReference>
<organism evidence="3">
    <name type="scientific">Helicotheca tamesis</name>
    <dbReference type="NCBI Taxonomy" id="374047"/>
    <lineage>
        <taxon>Eukaryota</taxon>
        <taxon>Sar</taxon>
        <taxon>Stramenopiles</taxon>
        <taxon>Ochrophyta</taxon>
        <taxon>Bacillariophyta</taxon>
        <taxon>Mediophyceae</taxon>
        <taxon>Lithodesmiophycidae</taxon>
        <taxon>Lithodesmiales</taxon>
        <taxon>Lithodesmiaceae</taxon>
        <taxon>Helicotheca</taxon>
    </lineage>
</organism>
<keyword evidence="2" id="KW-0732">Signal</keyword>
<dbReference type="InterPro" id="IPR013785">
    <property type="entry name" value="Aldolase_TIM"/>
</dbReference>
<keyword evidence="1" id="KW-0704">Schiff base</keyword>
<dbReference type="PANTHER" id="PTHR10683:SF18">
    <property type="entry name" value="TRANSALDOLASE"/>
    <property type="match status" value="1"/>
</dbReference>
<gene>
    <name evidence="3" type="ORF">HTAM1171_LOCUS6215</name>
</gene>
<dbReference type="SUPFAM" id="SSF51569">
    <property type="entry name" value="Aldolase"/>
    <property type="match status" value="1"/>
</dbReference>
<dbReference type="GO" id="GO:0006098">
    <property type="term" value="P:pentose-phosphate shunt"/>
    <property type="evidence" value="ECO:0007669"/>
    <property type="project" value="UniProtKB-UniPathway"/>
</dbReference>
<dbReference type="InterPro" id="IPR001585">
    <property type="entry name" value="TAL/FSA"/>
</dbReference>
<evidence type="ECO:0008006" key="4">
    <source>
        <dbReference type="Google" id="ProtNLM"/>
    </source>
</evidence>
<proteinExistence type="predicted"/>
<accession>A0A7S2HLE9</accession>
<protein>
    <recommendedName>
        <fullName evidence="4">Transaldolase</fullName>
    </recommendedName>
</protein>
<feature type="chain" id="PRO_5031360972" description="Transaldolase" evidence="2">
    <location>
        <begin position="23"/>
        <end position="380"/>
    </location>
</feature>
<evidence type="ECO:0000313" key="3">
    <source>
        <dbReference type="EMBL" id="CAD9493769.1"/>
    </source>
</evidence>
<dbReference type="GO" id="GO:0005975">
    <property type="term" value="P:carbohydrate metabolic process"/>
    <property type="evidence" value="ECO:0007669"/>
    <property type="project" value="InterPro"/>
</dbReference>
<dbReference type="AlphaFoldDB" id="A0A7S2HLE9"/>
<sequence>MISSLRLPLALAACLLSSPAYSFAPNAFRPRVGKSSALGATTLESLAEMTKISIDSCDLDEVEEFAKSNMISDVTTNPFFVWQAASKGDKRYEDMVTDAVIYAKEQMMTPYGFNDPGPVVNMVMDKLAVTIGAKLVDIVPRHITTAVDIRLCDDTDASVERAKRIVGMYEEVGVDRSRIVIELAGTWEGIQAASILEKEGIKCKISLVFTFLQAAAAAQAGVYSIEPFAGRVTDWHKEKSGREGYIPAADPGVLTVKRIYSYLRHYDYDTICMPGSWRPSGAGDEGCDTDQIFALAGVDEMIIPPPILKHLMTSEGTVVRECDPKMDAAVCCDPNFKLTKETWDTFWGSESIGVEKLNEGIKAFSEDAKKLEELIIERFN</sequence>
<name>A0A7S2HLE9_9STRA</name>
<feature type="signal peptide" evidence="2">
    <location>
        <begin position="1"/>
        <end position="22"/>
    </location>
</feature>
<evidence type="ECO:0000256" key="2">
    <source>
        <dbReference type="SAM" id="SignalP"/>
    </source>
</evidence>
<dbReference type="EMBL" id="HBGV01010015">
    <property type="protein sequence ID" value="CAD9493769.1"/>
    <property type="molecule type" value="Transcribed_RNA"/>
</dbReference>
<dbReference type="UniPathway" id="UPA00115">
    <property type="reaction ID" value="UER00414"/>
</dbReference>
<dbReference type="Gene3D" id="3.20.20.70">
    <property type="entry name" value="Aldolase class I"/>
    <property type="match status" value="1"/>
</dbReference>